<dbReference type="GO" id="GO:0008270">
    <property type="term" value="F:zinc ion binding"/>
    <property type="evidence" value="ECO:0007669"/>
    <property type="project" value="InterPro"/>
</dbReference>
<evidence type="ECO:0000256" key="2">
    <source>
        <dbReference type="ARBA" id="ARBA00008072"/>
    </source>
</evidence>
<comment type="similarity">
    <text evidence="2 7">Belongs to the zinc-containing alcohol dehydrogenase family.</text>
</comment>
<dbReference type="Proteomes" id="UP000268469">
    <property type="component" value="Unassembled WGS sequence"/>
</dbReference>
<dbReference type="EMBL" id="QNBE01000038">
    <property type="protein sequence ID" value="RKX70479.1"/>
    <property type="molecule type" value="Genomic_DNA"/>
</dbReference>
<dbReference type="InterPro" id="IPR036291">
    <property type="entry name" value="NAD(P)-bd_dom_sf"/>
</dbReference>
<comment type="cofactor">
    <cofactor evidence="1 7">
        <name>Zn(2+)</name>
        <dbReference type="ChEBI" id="CHEBI:29105"/>
    </cofactor>
</comment>
<dbReference type="GO" id="GO:0008743">
    <property type="term" value="F:L-threonine 3-dehydrogenase activity"/>
    <property type="evidence" value="ECO:0007669"/>
    <property type="project" value="UniProtKB-EC"/>
</dbReference>
<dbReference type="InterPro" id="IPR050129">
    <property type="entry name" value="Zn_alcohol_dh"/>
</dbReference>
<keyword evidence="3 7" id="KW-0479">Metal-binding</keyword>
<dbReference type="Gene3D" id="3.40.50.720">
    <property type="entry name" value="NAD(P)-binding Rossmann-like Domain"/>
    <property type="match status" value="1"/>
</dbReference>
<evidence type="ECO:0000256" key="7">
    <source>
        <dbReference type="RuleBase" id="RU361277"/>
    </source>
</evidence>
<gene>
    <name evidence="9" type="ORF">DRP53_04850</name>
</gene>
<evidence type="ECO:0000259" key="8">
    <source>
        <dbReference type="SMART" id="SM00829"/>
    </source>
</evidence>
<name>A0A660SI26_UNCW3</name>
<dbReference type="SUPFAM" id="SSF51735">
    <property type="entry name" value="NAD(P)-binding Rossmann-fold domains"/>
    <property type="match status" value="1"/>
</dbReference>
<dbReference type="SMART" id="SM00829">
    <property type="entry name" value="PKS_ER"/>
    <property type="match status" value="1"/>
</dbReference>
<evidence type="ECO:0000256" key="5">
    <source>
        <dbReference type="ARBA" id="ARBA00023002"/>
    </source>
</evidence>
<dbReference type="Pfam" id="PF00107">
    <property type="entry name" value="ADH_zinc_N"/>
    <property type="match status" value="1"/>
</dbReference>
<accession>A0A660SI26</accession>
<reference evidence="9 10" key="1">
    <citation type="submission" date="2018-06" db="EMBL/GenBank/DDBJ databases">
        <title>Extensive metabolic versatility and redundancy in microbially diverse, dynamic hydrothermal sediments.</title>
        <authorList>
            <person name="Dombrowski N."/>
            <person name="Teske A."/>
            <person name="Baker B.J."/>
        </authorList>
    </citation>
    <scope>NUCLEOTIDE SEQUENCE [LARGE SCALE GENOMIC DNA]</scope>
    <source>
        <strain evidence="9">B36_G15</strain>
    </source>
</reference>
<dbReference type="PROSITE" id="PS00059">
    <property type="entry name" value="ADH_ZINC"/>
    <property type="match status" value="1"/>
</dbReference>
<evidence type="ECO:0000256" key="4">
    <source>
        <dbReference type="ARBA" id="ARBA00022833"/>
    </source>
</evidence>
<dbReference type="PANTHER" id="PTHR43401:SF2">
    <property type="entry name" value="L-THREONINE 3-DEHYDROGENASE"/>
    <property type="match status" value="1"/>
</dbReference>
<dbReference type="Pfam" id="PF08240">
    <property type="entry name" value="ADH_N"/>
    <property type="match status" value="1"/>
</dbReference>
<evidence type="ECO:0000256" key="6">
    <source>
        <dbReference type="ARBA" id="ARBA00023027"/>
    </source>
</evidence>
<evidence type="ECO:0000256" key="1">
    <source>
        <dbReference type="ARBA" id="ARBA00001947"/>
    </source>
</evidence>
<dbReference type="FunFam" id="3.40.50.720:FF:000068">
    <property type="entry name" value="Sorbitol dehydrogenase"/>
    <property type="match status" value="1"/>
</dbReference>
<keyword evidence="6" id="KW-0520">NAD</keyword>
<comment type="caution">
    <text evidence="9">The sequence shown here is derived from an EMBL/GenBank/DDBJ whole genome shotgun (WGS) entry which is preliminary data.</text>
</comment>
<dbReference type="InterPro" id="IPR013149">
    <property type="entry name" value="ADH-like_C"/>
</dbReference>
<evidence type="ECO:0000256" key="3">
    <source>
        <dbReference type="ARBA" id="ARBA00022723"/>
    </source>
</evidence>
<evidence type="ECO:0000313" key="10">
    <source>
        <dbReference type="Proteomes" id="UP000268469"/>
    </source>
</evidence>
<dbReference type="EC" id="1.1.1.103" evidence="9"/>
<dbReference type="Gene3D" id="3.90.180.10">
    <property type="entry name" value="Medium-chain alcohol dehydrogenases, catalytic domain"/>
    <property type="match status" value="1"/>
</dbReference>
<dbReference type="NCBIfam" id="NF003808">
    <property type="entry name" value="PRK05396.1"/>
    <property type="match status" value="1"/>
</dbReference>
<proteinExistence type="inferred from homology"/>
<dbReference type="SUPFAM" id="SSF50129">
    <property type="entry name" value="GroES-like"/>
    <property type="match status" value="1"/>
</dbReference>
<dbReference type="AlphaFoldDB" id="A0A660SI26"/>
<sequence length="343" mass="37477">MMKAIVKPRPGPGAELIEVDPPKVGPGDCLIKVERASICGTDYHIYRWDQWSESRIRPPRIFGHECAGTVVEIGEGVVGVKKGDFISAETHIACGHCYFCRTGLAHICREVKILGVDIDGVFAEYVRIPYQNCWVLPGGFPTDYASVMEPFGNAVHSVTEARVEGENVLITGAGPIGLMSIMVARSYGANRIIVAEINDYRLEMAGKVGADLVINPNEEDLVAKVQSVTGGIGVDVVLEMSGAESAITQGLKSLRGGGRFVILGIPKRPITLDISPLIVFKQATVIGVNGRRMFDTWFRSTRLILDLKIDLEMIITHRLPMDRFEEGMELMGRGECGKILLLP</sequence>
<dbReference type="PANTHER" id="PTHR43401">
    <property type="entry name" value="L-THREONINE 3-DEHYDROGENASE"/>
    <property type="match status" value="1"/>
</dbReference>
<dbReference type="InterPro" id="IPR020843">
    <property type="entry name" value="ER"/>
</dbReference>
<protein>
    <submittedName>
        <fullName evidence="9">L-threonine 3-dehydrogenase</fullName>
        <ecNumber evidence="9">1.1.1.103</ecNumber>
    </submittedName>
</protein>
<keyword evidence="4 7" id="KW-0862">Zinc</keyword>
<evidence type="ECO:0000313" key="9">
    <source>
        <dbReference type="EMBL" id="RKX70479.1"/>
    </source>
</evidence>
<dbReference type="InterPro" id="IPR011032">
    <property type="entry name" value="GroES-like_sf"/>
</dbReference>
<feature type="domain" description="Enoyl reductase (ER)" evidence="8">
    <location>
        <begin position="13"/>
        <end position="341"/>
    </location>
</feature>
<organism evidence="9 10">
    <name type="scientific">candidate division WOR-3 bacterium</name>
    <dbReference type="NCBI Taxonomy" id="2052148"/>
    <lineage>
        <taxon>Bacteria</taxon>
        <taxon>Bacteria division WOR-3</taxon>
    </lineage>
</organism>
<keyword evidence="5 9" id="KW-0560">Oxidoreductase</keyword>
<dbReference type="InterPro" id="IPR002328">
    <property type="entry name" value="ADH_Zn_CS"/>
</dbReference>
<dbReference type="InterPro" id="IPR013154">
    <property type="entry name" value="ADH-like_N"/>
</dbReference>